<reference evidence="1 2" key="1">
    <citation type="submission" date="2019-06" db="EMBL/GenBank/DDBJ databases">
        <title>Discovery of a novel chromosome fission-fusion reversal in muntjac.</title>
        <authorList>
            <person name="Mudd A.B."/>
            <person name="Bredeson J.V."/>
            <person name="Baum R."/>
            <person name="Hockemeyer D."/>
            <person name="Rokhsar D.S."/>
        </authorList>
    </citation>
    <scope>NUCLEOTIDE SEQUENCE [LARGE SCALE GENOMIC DNA]</scope>
    <source>
        <strain evidence="1">UTSW_UCB_Mm</strain>
        <tissue evidence="1">Fibroblast cell line</tissue>
    </source>
</reference>
<proteinExistence type="predicted"/>
<accession>A0A5N3WE31</accession>
<comment type="caution">
    <text evidence="1">The sequence shown here is derived from an EMBL/GenBank/DDBJ whole genome shotgun (WGS) entry which is preliminary data.</text>
</comment>
<organism evidence="1 2">
    <name type="scientific">Muntiacus muntjak</name>
    <name type="common">Barking deer</name>
    <name type="synonym">Indian muntjac</name>
    <dbReference type="NCBI Taxonomy" id="9888"/>
    <lineage>
        <taxon>Eukaryota</taxon>
        <taxon>Metazoa</taxon>
        <taxon>Chordata</taxon>
        <taxon>Craniata</taxon>
        <taxon>Vertebrata</taxon>
        <taxon>Euteleostomi</taxon>
        <taxon>Mammalia</taxon>
        <taxon>Eutheria</taxon>
        <taxon>Laurasiatheria</taxon>
        <taxon>Artiodactyla</taxon>
        <taxon>Ruminantia</taxon>
        <taxon>Pecora</taxon>
        <taxon>Cervidae</taxon>
        <taxon>Muntiacinae</taxon>
        <taxon>Muntiacus</taxon>
    </lineage>
</organism>
<gene>
    <name evidence="1" type="ORF">FD754_003101</name>
</gene>
<dbReference type="AlphaFoldDB" id="A0A5N3WE31"/>
<sequence>MPLLENTPKHLMSAVLAAQSLNSVPHGAPAFGSKGECMPREPGAGVCNLMQALHAAPAWTCPGAWFPSRPGPRPAATIAGLAAPFFPPSHPWTPNEILISSVLRGI</sequence>
<name>A0A5N3WE31_MUNMU</name>
<dbReference type="Proteomes" id="UP000326458">
    <property type="component" value="Unassembled WGS sequence"/>
</dbReference>
<protein>
    <submittedName>
        <fullName evidence="1">Uncharacterized protein</fullName>
    </submittedName>
</protein>
<keyword evidence="2" id="KW-1185">Reference proteome</keyword>
<evidence type="ECO:0000313" key="1">
    <source>
        <dbReference type="EMBL" id="KAB0358945.1"/>
    </source>
</evidence>
<evidence type="ECO:0000313" key="2">
    <source>
        <dbReference type="Proteomes" id="UP000326458"/>
    </source>
</evidence>
<dbReference type="EMBL" id="VCEA01000001">
    <property type="protein sequence ID" value="KAB0358945.1"/>
    <property type="molecule type" value="Genomic_DNA"/>
</dbReference>